<gene>
    <name evidence="4" type="ORF">ACFPM1_13645</name>
</gene>
<feature type="domain" description="Transcription regulator HVO-2718-like helix-turn-helix" evidence="2">
    <location>
        <begin position="127"/>
        <end position="199"/>
    </location>
</feature>
<feature type="region of interest" description="Disordered" evidence="1">
    <location>
        <begin position="1"/>
        <end position="20"/>
    </location>
</feature>
<feature type="compositionally biased region" description="Gly residues" evidence="1">
    <location>
        <begin position="1"/>
        <end position="10"/>
    </location>
</feature>
<proteinExistence type="predicted"/>
<reference evidence="4 5" key="1">
    <citation type="journal article" date="2019" name="Int. J. Syst. Evol. Microbiol.">
        <title>The Global Catalogue of Microorganisms (GCM) 10K type strain sequencing project: providing services to taxonomists for standard genome sequencing and annotation.</title>
        <authorList>
            <consortium name="The Broad Institute Genomics Platform"/>
            <consortium name="The Broad Institute Genome Sequencing Center for Infectious Disease"/>
            <person name="Wu L."/>
            <person name="Ma J."/>
        </authorList>
    </citation>
    <scope>NUCLEOTIDE SEQUENCE [LARGE SCALE GENOMIC DNA]</scope>
    <source>
        <strain evidence="4 5">CGMCC 1.12124</strain>
    </source>
</reference>
<dbReference type="EMBL" id="JBHSKY010000016">
    <property type="protein sequence ID" value="MFC5279793.1"/>
    <property type="molecule type" value="Genomic_DNA"/>
</dbReference>
<feature type="compositionally biased region" description="Basic and acidic residues" evidence="1">
    <location>
        <begin position="92"/>
        <end position="101"/>
    </location>
</feature>
<keyword evidence="5" id="KW-1185">Reference proteome</keyword>
<evidence type="ECO:0000313" key="4">
    <source>
        <dbReference type="EMBL" id="MFC5279793.1"/>
    </source>
</evidence>
<dbReference type="InterPro" id="IPR058562">
    <property type="entry name" value="MJ0586_N"/>
</dbReference>
<feature type="region of interest" description="Disordered" evidence="1">
    <location>
        <begin position="43"/>
        <end position="125"/>
    </location>
</feature>
<name>A0ABD5R489_9EURY</name>
<evidence type="ECO:0000259" key="2">
    <source>
        <dbReference type="Pfam" id="PF24250"/>
    </source>
</evidence>
<feature type="compositionally biased region" description="Gly residues" evidence="1">
    <location>
        <begin position="53"/>
        <end position="90"/>
    </location>
</feature>
<dbReference type="InterPro" id="IPR001387">
    <property type="entry name" value="Cro/C1-type_HTH"/>
</dbReference>
<accession>A0ABD5R489</accession>
<dbReference type="InterPro" id="IPR057937">
    <property type="entry name" value="HVO_2718-like_HTH"/>
</dbReference>
<dbReference type="Pfam" id="PF26602">
    <property type="entry name" value="HVO_2718_N"/>
    <property type="match status" value="1"/>
</dbReference>
<protein>
    <submittedName>
        <fullName evidence="4">Multiprotein-bridging factor 1 family protein</fullName>
    </submittedName>
</protein>
<feature type="domain" description="MJ0586 N-terminal zinc binding" evidence="3">
    <location>
        <begin position="16"/>
        <end position="50"/>
    </location>
</feature>
<evidence type="ECO:0000256" key="1">
    <source>
        <dbReference type="SAM" id="MobiDB-lite"/>
    </source>
</evidence>
<dbReference type="Proteomes" id="UP001596118">
    <property type="component" value="Unassembled WGS sequence"/>
</dbReference>
<dbReference type="AlphaFoldDB" id="A0ABD5R489"/>
<dbReference type="CDD" id="cd00093">
    <property type="entry name" value="HTH_XRE"/>
    <property type="match status" value="1"/>
</dbReference>
<dbReference type="Gene3D" id="1.10.260.40">
    <property type="entry name" value="lambda repressor-like DNA-binding domains"/>
    <property type="match status" value="1"/>
</dbReference>
<dbReference type="Pfam" id="PF24250">
    <property type="entry name" value="HVO_2718"/>
    <property type="match status" value="1"/>
</dbReference>
<dbReference type="RefSeq" id="WP_256412490.1">
    <property type="nucleotide sequence ID" value="NZ_JANHDM010000010.1"/>
</dbReference>
<dbReference type="SUPFAM" id="SSF47413">
    <property type="entry name" value="lambda repressor-like DNA-binding domains"/>
    <property type="match status" value="1"/>
</dbReference>
<dbReference type="InterPro" id="IPR010982">
    <property type="entry name" value="Lambda_DNA-bd_dom_sf"/>
</dbReference>
<sequence length="199" mass="19712">MPKYSTGGGGGDDDGGACELCGRETANLQRANVAGARLLVCSNCRPHDDSRRGSGGGGGGSGGGGGGSGGGGGRGGSGTGGSGSAGGADGSDGPRSRKQEIANKQAKMYDAATGDSSHWEEEGTNYEEDRLPYLVSGYGDVTTEARREAGLTVEELAAELGIDEDDLLAIEDGRAATAGVGGSVVRAVAERLDVTLVDE</sequence>
<organism evidence="4 5">
    <name type="scientific">Halorubrum rubrum</name>
    <dbReference type="NCBI Taxonomy" id="1126240"/>
    <lineage>
        <taxon>Archaea</taxon>
        <taxon>Methanobacteriati</taxon>
        <taxon>Methanobacteriota</taxon>
        <taxon>Stenosarchaea group</taxon>
        <taxon>Halobacteria</taxon>
        <taxon>Halobacteriales</taxon>
        <taxon>Haloferacaceae</taxon>
        <taxon>Halorubrum</taxon>
    </lineage>
</organism>
<comment type="caution">
    <text evidence="4">The sequence shown here is derived from an EMBL/GenBank/DDBJ whole genome shotgun (WGS) entry which is preliminary data.</text>
</comment>
<evidence type="ECO:0000259" key="3">
    <source>
        <dbReference type="Pfam" id="PF26602"/>
    </source>
</evidence>
<evidence type="ECO:0000313" key="5">
    <source>
        <dbReference type="Proteomes" id="UP001596118"/>
    </source>
</evidence>